<accession>A0ABX2KUR9</accession>
<reference evidence="3 4" key="1">
    <citation type="submission" date="2019-10" db="EMBL/GenBank/DDBJ databases">
        <title>Genome sequence of Azospirillum melinis.</title>
        <authorList>
            <person name="Ambrosini A."/>
            <person name="Sant'Anna F.H."/>
            <person name="Cassan F.D."/>
            <person name="Souza E.M."/>
            <person name="Passaglia L.M.P."/>
        </authorList>
    </citation>
    <scope>NUCLEOTIDE SEQUENCE [LARGE SCALE GENOMIC DNA]</scope>
    <source>
        <strain evidence="3 4">TMCY0552</strain>
    </source>
</reference>
<feature type="domain" description="FAD dependent oxidoreductase" evidence="2">
    <location>
        <begin position="4"/>
        <end position="388"/>
    </location>
</feature>
<proteinExistence type="predicted"/>
<dbReference type="InterPro" id="IPR036188">
    <property type="entry name" value="FAD/NAD-bd_sf"/>
</dbReference>
<organism evidence="3 4">
    <name type="scientific">Azospirillum melinis</name>
    <dbReference type="NCBI Taxonomy" id="328839"/>
    <lineage>
        <taxon>Bacteria</taxon>
        <taxon>Pseudomonadati</taxon>
        <taxon>Pseudomonadota</taxon>
        <taxon>Alphaproteobacteria</taxon>
        <taxon>Rhodospirillales</taxon>
        <taxon>Azospirillaceae</taxon>
        <taxon>Azospirillum</taxon>
    </lineage>
</organism>
<evidence type="ECO:0000313" key="4">
    <source>
        <dbReference type="Proteomes" id="UP000605086"/>
    </source>
</evidence>
<dbReference type="SUPFAM" id="SSF54373">
    <property type="entry name" value="FAD-linked reductases, C-terminal domain"/>
    <property type="match status" value="1"/>
</dbReference>
<dbReference type="Proteomes" id="UP000605086">
    <property type="component" value="Unassembled WGS sequence"/>
</dbReference>
<protein>
    <submittedName>
        <fullName evidence="3">FAD-dependent oxidoreductase</fullName>
    </submittedName>
</protein>
<dbReference type="PANTHER" id="PTHR13847:SF289">
    <property type="entry name" value="GLYCINE OXIDASE"/>
    <property type="match status" value="1"/>
</dbReference>
<dbReference type="PANTHER" id="PTHR13847">
    <property type="entry name" value="SARCOSINE DEHYDROGENASE-RELATED"/>
    <property type="match status" value="1"/>
</dbReference>
<dbReference type="Pfam" id="PF01266">
    <property type="entry name" value="DAO"/>
    <property type="match status" value="1"/>
</dbReference>
<evidence type="ECO:0000256" key="1">
    <source>
        <dbReference type="ARBA" id="ARBA00023002"/>
    </source>
</evidence>
<dbReference type="Gene3D" id="3.50.50.60">
    <property type="entry name" value="FAD/NAD(P)-binding domain"/>
    <property type="match status" value="1"/>
</dbReference>
<evidence type="ECO:0000259" key="2">
    <source>
        <dbReference type="Pfam" id="PF01266"/>
    </source>
</evidence>
<dbReference type="SUPFAM" id="SSF51971">
    <property type="entry name" value="Nucleotide-binding domain"/>
    <property type="match status" value="1"/>
</dbReference>
<sequence>MAQVAILGAGMVGICTALALQERGHDCVVVDRRPPGSETSYGNAGIIQAEVVEPYALPANPLAMLRMALGWKNAVALHWPSLPRQLPALYSYWRSSSGTTLGKVIPLWHRLILEAVPRHDALIKAAGAGDLIRTRGYWELHATGAGLAAALLDAERRKRRYGIDFEAADSGMLARAEPTLRTALPGAIHWTAPWTCVAPGELVTAYADLFRTRGGRIVQADAAPLAQSGRGWRVAGEAVEHAVVALGPWSPTLLKGLGYRVPMVRKRGYHLHYGCDDGPSRPMLLADHSVVLSPMRAGLRIATAAELSVGSPPAAYPGQLARGEAAARSLFRFGKAVEDSAWSGTRPCLPGMLPLVCKAPRHAGLWFHFGHGHQGFTLGPVTAERLARAFDGDIGAVEGLDGGLS</sequence>
<keyword evidence="4" id="KW-1185">Reference proteome</keyword>
<evidence type="ECO:0000313" key="3">
    <source>
        <dbReference type="EMBL" id="NUB03624.1"/>
    </source>
</evidence>
<comment type="caution">
    <text evidence="3">The sequence shown here is derived from an EMBL/GenBank/DDBJ whole genome shotgun (WGS) entry which is preliminary data.</text>
</comment>
<dbReference type="EMBL" id="WHOS01000069">
    <property type="protein sequence ID" value="NUB03624.1"/>
    <property type="molecule type" value="Genomic_DNA"/>
</dbReference>
<dbReference type="Gene3D" id="3.30.9.10">
    <property type="entry name" value="D-Amino Acid Oxidase, subunit A, domain 2"/>
    <property type="match status" value="1"/>
</dbReference>
<name>A0ABX2KUR9_9PROT</name>
<keyword evidence="1" id="KW-0560">Oxidoreductase</keyword>
<gene>
    <name evidence="3" type="ORF">GBZ48_30865</name>
</gene>
<dbReference type="InterPro" id="IPR006076">
    <property type="entry name" value="FAD-dep_OxRdtase"/>
</dbReference>
<dbReference type="RefSeq" id="WP_174474508.1">
    <property type="nucleotide sequence ID" value="NZ_JAGINN010000022.1"/>
</dbReference>